<name>A0AAE1LPQ8_9NEOP</name>
<keyword evidence="1" id="KW-0175">Coiled coil</keyword>
<sequence>MAFEFFGENVLASMKLLKEKNIYPELTDCGPTLRFIQRMSNLIKAMNSKDIRNSLRADPNCPQNKILTDFLVYLESMHEISKTKHPYGPKSKKVVPQGTVVKQRKTKTSGQRIFVGAEDEITSDAFLGLYVTIRATLELVKYLCNEIGFQFLMTRRLNQDALEHFFGDIRTACGSGSHPDPLIFIQLYRLLSLYSLVKPPRGSNVSGGEIFEALVQLQDLERDKSQDNKEKVIKLIDSIVEESCIADSPESLGQFTPEMTSEKINEEALSLMAGYVSFKVKKMKPAKTCATCAESLVCPNSESPKERERLIEIKTHGGLLRPSDLVYGIILQVEPGIIHTTSQESIHTNTIFSILENIRDHAVFPATGCDEHHKSLISAIVTFYLTVRMHFICRDVNKETALRKKRNKNMAKMARLQTTLAPTVANNTATSIALFNNISSSLKFAEGNSEADDSVQQLQEAMMENEIAVAHRMNALEARLEARDRQYSELQQRHDELLHRYDELQQRHEQQQQCLEQQSQICTEPVARQQNASTERRDVGVQTKYVHCSVFNSEGSAPDCIIS</sequence>
<protein>
    <submittedName>
        <fullName evidence="2">Transposable element P transposase</fullName>
    </submittedName>
</protein>
<reference evidence="2" key="2">
    <citation type="journal article" date="2023" name="BMC Genomics">
        <title>Pest status, molecular evolution, and epigenetic factors derived from the genome assembly of Frankliniella fusca, a thysanopteran phytovirus vector.</title>
        <authorList>
            <person name="Catto M.A."/>
            <person name="Labadie P.E."/>
            <person name="Jacobson A.L."/>
            <person name="Kennedy G.G."/>
            <person name="Srinivasan R."/>
            <person name="Hunt B.G."/>
        </authorList>
    </citation>
    <scope>NUCLEOTIDE SEQUENCE</scope>
    <source>
        <strain evidence="2">PL_HMW_Pooled</strain>
    </source>
</reference>
<dbReference type="PANTHER" id="PTHR47577">
    <property type="entry name" value="THAP DOMAIN-CONTAINING PROTEIN 6"/>
    <property type="match status" value="1"/>
</dbReference>
<evidence type="ECO:0000256" key="1">
    <source>
        <dbReference type="SAM" id="Coils"/>
    </source>
</evidence>
<evidence type="ECO:0000313" key="3">
    <source>
        <dbReference type="Proteomes" id="UP001219518"/>
    </source>
</evidence>
<dbReference type="Proteomes" id="UP001219518">
    <property type="component" value="Unassembled WGS sequence"/>
</dbReference>
<reference evidence="2" key="1">
    <citation type="submission" date="2021-07" db="EMBL/GenBank/DDBJ databases">
        <authorList>
            <person name="Catto M.A."/>
            <person name="Jacobson A."/>
            <person name="Kennedy G."/>
            <person name="Labadie P."/>
            <person name="Hunt B.G."/>
            <person name="Srinivasan R."/>
        </authorList>
    </citation>
    <scope>NUCLEOTIDE SEQUENCE</scope>
    <source>
        <strain evidence="2">PL_HMW_Pooled</strain>
        <tissue evidence="2">Head</tissue>
    </source>
</reference>
<dbReference type="AlphaFoldDB" id="A0AAE1LPQ8"/>
<dbReference type="EMBL" id="JAHWGI010001255">
    <property type="protein sequence ID" value="KAK3926389.1"/>
    <property type="molecule type" value="Genomic_DNA"/>
</dbReference>
<evidence type="ECO:0000313" key="2">
    <source>
        <dbReference type="EMBL" id="KAK3926389.1"/>
    </source>
</evidence>
<keyword evidence="3" id="KW-1185">Reference proteome</keyword>
<feature type="coiled-coil region" evidence="1">
    <location>
        <begin position="473"/>
        <end position="521"/>
    </location>
</feature>
<dbReference type="PANTHER" id="PTHR47577:SF2">
    <property type="entry name" value="THAP DOMAIN CONTAINING 9"/>
    <property type="match status" value="1"/>
</dbReference>
<gene>
    <name evidence="2" type="ORF">KUF71_000459</name>
</gene>
<proteinExistence type="predicted"/>
<comment type="caution">
    <text evidence="2">The sequence shown here is derived from an EMBL/GenBank/DDBJ whole genome shotgun (WGS) entry which is preliminary data.</text>
</comment>
<organism evidence="2 3">
    <name type="scientific">Frankliniella fusca</name>
    <dbReference type="NCBI Taxonomy" id="407009"/>
    <lineage>
        <taxon>Eukaryota</taxon>
        <taxon>Metazoa</taxon>
        <taxon>Ecdysozoa</taxon>
        <taxon>Arthropoda</taxon>
        <taxon>Hexapoda</taxon>
        <taxon>Insecta</taxon>
        <taxon>Pterygota</taxon>
        <taxon>Neoptera</taxon>
        <taxon>Paraneoptera</taxon>
        <taxon>Thysanoptera</taxon>
        <taxon>Terebrantia</taxon>
        <taxon>Thripoidea</taxon>
        <taxon>Thripidae</taxon>
        <taxon>Frankliniella</taxon>
    </lineage>
</organism>
<accession>A0AAE1LPQ8</accession>